<reference evidence="2" key="1">
    <citation type="submission" date="2023-10" db="EMBL/GenBank/DDBJ databases">
        <authorList>
            <person name="Hackl T."/>
        </authorList>
    </citation>
    <scope>NUCLEOTIDE SEQUENCE</scope>
</reference>
<comment type="caution">
    <text evidence="2">The sequence shown here is derived from an EMBL/GenBank/DDBJ whole genome shotgun (WGS) entry which is preliminary data.</text>
</comment>
<sequence length="66" mass="6963">MPSDTVKPGYISKPDSTKYPHNSPGHNSNIGYGKPREPSTDASNSSSGSSNPYTKPSSGDTFMGKK</sequence>
<dbReference type="EMBL" id="CAUWAG010000006">
    <property type="protein sequence ID" value="CAJ2503833.1"/>
    <property type="molecule type" value="Genomic_DNA"/>
</dbReference>
<evidence type="ECO:0000313" key="2">
    <source>
        <dbReference type="EMBL" id="CAJ2503833.1"/>
    </source>
</evidence>
<dbReference type="Proteomes" id="UP001295740">
    <property type="component" value="Unassembled WGS sequence"/>
</dbReference>
<evidence type="ECO:0000256" key="1">
    <source>
        <dbReference type="SAM" id="MobiDB-lite"/>
    </source>
</evidence>
<gene>
    <name evidence="2" type="ORF">KHLLAP_LOCUS4301</name>
</gene>
<dbReference type="AlphaFoldDB" id="A0AAI8VF58"/>
<organism evidence="2 3">
    <name type="scientific">Anthostomella pinea</name>
    <dbReference type="NCBI Taxonomy" id="933095"/>
    <lineage>
        <taxon>Eukaryota</taxon>
        <taxon>Fungi</taxon>
        <taxon>Dikarya</taxon>
        <taxon>Ascomycota</taxon>
        <taxon>Pezizomycotina</taxon>
        <taxon>Sordariomycetes</taxon>
        <taxon>Xylariomycetidae</taxon>
        <taxon>Xylariales</taxon>
        <taxon>Xylariaceae</taxon>
        <taxon>Anthostomella</taxon>
    </lineage>
</organism>
<name>A0AAI8VF58_9PEZI</name>
<feature type="region of interest" description="Disordered" evidence="1">
    <location>
        <begin position="1"/>
        <end position="66"/>
    </location>
</feature>
<proteinExistence type="predicted"/>
<evidence type="ECO:0000313" key="3">
    <source>
        <dbReference type="Proteomes" id="UP001295740"/>
    </source>
</evidence>
<feature type="compositionally biased region" description="Low complexity" evidence="1">
    <location>
        <begin position="40"/>
        <end position="58"/>
    </location>
</feature>
<keyword evidence="3" id="KW-1185">Reference proteome</keyword>
<protein>
    <submittedName>
        <fullName evidence="2">Uu.00g112270.m01.CDS01</fullName>
    </submittedName>
</protein>
<accession>A0AAI8VF58</accession>